<dbReference type="Proteomes" id="UP000744769">
    <property type="component" value="Unassembled WGS sequence"/>
</dbReference>
<keyword evidence="5" id="KW-1185">Reference proteome</keyword>
<dbReference type="EMBL" id="JAAOIV010000015">
    <property type="protein sequence ID" value="NHN57357.1"/>
    <property type="molecule type" value="Genomic_DNA"/>
</dbReference>
<name>A0A967B858_9MICO</name>
<evidence type="ECO:0000259" key="2">
    <source>
        <dbReference type="Pfam" id="PF02591"/>
    </source>
</evidence>
<organism evidence="4 5">
    <name type="scientific">Metallococcus carri</name>
    <dbReference type="NCBI Taxonomy" id="1656884"/>
    <lineage>
        <taxon>Bacteria</taxon>
        <taxon>Bacillati</taxon>
        <taxon>Actinomycetota</taxon>
        <taxon>Actinomycetes</taxon>
        <taxon>Micrococcales</taxon>
        <taxon>Dermacoccaceae</taxon>
        <taxon>Metallococcus</taxon>
    </lineage>
</organism>
<dbReference type="PANTHER" id="PTHR39082:SF1">
    <property type="entry name" value="SCAVENGER RECEPTOR CLASS A MEMBER 3"/>
    <property type="match status" value="1"/>
</dbReference>
<dbReference type="Pfam" id="PF24481">
    <property type="entry name" value="CT398_CC"/>
    <property type="match status" value="1"/>
</dbReference>
<sequence>MKADPSKQLRLLDLQALDTKLAQVAHKRRTLPVLAQLEAATARQTTLEEDVVLARTAVADVEREITKAEADVQQVRDREDRDRARLDAGTGTAKELQSLQHELETLQRRQSELEDIELEVMERAESLRSDLAAREKAATAAAAKVEQLTTDRDTQLAELDTEQQRVSAERNQVAPGLGQELLAFYEKLREQLGTAAAALQARRCGGCGLELDAAELARVKAAPEDEVLRHEECRRIIVRTPESGL</sequence>
<dbReference type="RefSeq" id="WP_166198588.1">
    <property type="nucleotide sequence ID" value="NZ_JAAOIV010000015.1"/>
</dbReference>
<evidence type="ECO:0000259" key="3">
    <source>
        <dbReference type="Pfam" id="PF24481"/>
    </source>
</evidence>
<evidence type="ECO:0000313" key="4">
    <source>
        <dbReference type="EMBL" id="NHN57357.1"/>
    </source>
</evidence>
<comment type="caution">
    <text evidence="4">The sequence shown here is derived from an EMBL/GenBank/DDBJ whole genome shotgun (WGS) entry which is preliminary data.</text>
</comment>
<dbReference type="Pfam" id="PF02591">
    <property type="entry name" value="Zn_ribbon_9"/>
    <property type="match status" value="1"/>
</dbReference>
<feature type="domain" description="C4-type zinc ribbon" evidence="2">
    <location>
        <begin position="203"/>
        <end position="237"/>
    </location>
</feature>
<reference evidence="4" key="1">
    <citation type="submission" date="2020-03" db="EMBL/GenBank/DDBJ databases">
        <title>Draft sequencing of Calidifontibacter sp. DB0510.</title>
        <authorList>
            <person name="Kim D.-U."/>
        </authorList>
    </citation>
    <scope>NUCLEOTIDE SEQUENCE</scope>
    <source>
        <strain evidence="4">DB0510</strain>
    </source>
</reference>
<proteinExistence type="predicted"/>
<evidence type="ECO:0000256" key="1">
    <source>
        <dbReference type="SAM" id="Coils"/>
    </source>
</evidence>
<accession>A0A967B858</accession>
<dbReference type="Gene3D" id="1.10.287.1490">
    <property type="match status" value="1"/>
</dbReference>
<dbReference type="InterPro" id="IPR003743">
    <property type="entry name" value="Zf-RING_7"/>
</dbReference>
<evidence type="ECO:0000313" key="5">
    <source>
        <dbReference type="Proteomes" id="UP000744769"/>
    </source>
</evidence>
<feature type="domain" description="CT398-like coiled coil hairpin" evidence="3">
    <location>
        <begin position="14"/>
        <end position="193"/>
    </location>
</feature>
<keyword evidence="1" id="KW-0175">Coiled coil</keyword>
<dbReference type="InterPro" id="IPR056003">
    <property type="entry name" value="CT398_CC_hairpin"/>
</dbReference>
<dbReference type="InterPro" id="IPR052376">
    <property type="entry name" value="Oxidative_Scav/Glycosyltrans"/>
</dbReference>
<dbReference type="AlphaFoldDB" id="A0A967B858"/>
<evidence type="ECO:0008006" key="6">
    <source>
        <dbReference type="Google" id="ProtNLM"/>
    </source>
</evidence>
<gene>
    <name evidence="4" type="ORF">G9U51_16425</name>
</gene>
<feature type="coiled-coil region" evidence="1">
    <location>
        <begin position="51"/>
        <end position="119"/>
    </location>
</feature>
<protein>
    <recommendedName>
        <fullName evidence="6">C4-type zinc ribbon domain-containing protein</fullName>
    </recommendedName>
</protein>
<dbReference type="PANTHER" id="PTHR39082">
    <property type="entry name" value="PHOSPHOLIPASE C-BETA-2-RELATED"/>
    <property type="match status" value="1"/>
</dbReference>